<evidence type="ECO:0000259" key="7">
    <source>
        <dbReference type="PROSITE" id="PS50192"/>
    </source>
</evidence>
<dbReference type="SMART" id="SM00397">
    <property type="entry name" value="t_SNARE"/>
    <property type="match status" value="1"/>
</dbReference>
<dbReference type="SUPFAM" id="SSF47661">
    <property type="entry name" value="t-snare proteins"/>
    <property type="match status" value="1"/>
</dbReference>
<proteinExistence type="inferred from homology"/>
<evidence type="ECO:0000313" key="8">
    <source>
        <dbReference type="EMBL" id="CRZ04882.1"/>
    </source>
</evidence>
<dbReference type="EMBL" id="HACM01004440">
    <property type="protein sequence ID" value="CRZ04882.1"/>
    <property type="molecule type" value="Transcribed_RNA"/>
</dbReference>
<dbReference type="InterPro" id="IPR045242">
    <property type="entry name" value="Syntaxin"/>
</dbReference>
<dbReference type="PANTHER" id="PTHR19957">
    <property type="entry name" value="SYNTAXIN"/>
    <property type="match status" value="1"/>
</dbReference>
<dbReference type="InterPro" id="IPR010989">
    <property type="entry name" value="SNARE"/>
</dbReference>
<dbReference type="GO" id="GO:0031201">
    <property type="term" value="C:SNARE complex"/>
    <property type="evidence" value="ECO:0007669"/>
    <property type="project" value="TreeGrafter"/>
</dbReference>
<reference evidence="8" key="1">
    <citation type="submission" date="2015-04" db="EMBL/GenBank/DDBJ databases">
        <title>The genome sequence of the plant pathogenic Rhizarian Plasmodiophora brassicae reveals insights in its biotrophic life cycle and the origin of chitin synthesis.</title>
        <authorList>
            <person name="Schwelm A."/>
            <person name="Fogelqvist J."/>
            <person name="Knaust A."/>
            <person name="Julke S."/>
            <person name="Lilja T."/>
            <person name="Dhandapani V."/>
            <person name="Bonilla-Rosso G."/>
            <person name="Karlsson M."/>
            <person name="Shevchenko A."/>
            <person name="Choi S.R."/>
            <person name="Kim H.G."/>
            <person name="Park J.Y."/>
            <person name="Lim Y.P."/>
            <person name="Ludwig-Muller J."/>
            <person name="Dixelius C."/>
        </authorList>
    </citation>
    <scope>NUCLEOTIDE SEQUENCE</scope>
    <source>
        <tissue evidence="8">Potato root galls</tissue>
    </source>
</reference>
<dbReference type="GO" id="GO:0006886">
    <property type="term" value="P:intracellular protein transport"/>
    <property type="evidence" value="ECO:0007669"/>
    <property type="project" value="TreeGrafter"/>
</dbReference>
<dbReference type="Pfam" id="PF05739">
    <property type="entry name" value="SNARE"/>
    <property type="match status" value="1"/>
</dbReference>
<comment type="similarity">
    <text evidence="2">Belongs to the syntaxin family.</text>
</comment>
<dbReference type="PROSITE" id="PS50192">
    <property type="entry name" value="T_SNARE"/>
    <property type="match status" value="1"/>
</dbReference>
<evidence type="ECO:0000256" key="6">
    <source>
        <dbReference type="SAM" id="Phobius"/>
    </source>
</evidence>
<accession>A0A0H5QT60</accession>
<name>A0A0H5QT60_9EUKA</name>
<evidence type="ECO:0000256" key="5">
    <source>
        <dbReference type="ARBA" id="ARBA00023136"/>
    </source>
</evidence>
<dbReference type="InterPro" id="IPR000727">
    <property type="entry name" value="T_SNARE_dom"/>
</dbReference>
<dbReference type="AlphaFoldDB" id="A0A0H5QT60"/>
<evidence type="ECO:0000256" key="1">
    <source>
        <dbReference type="ARBA" id="ARBA00004211"/>
    </source>
</evidence>
<evidence type="ECO:0000256" key="4">
    <source>
        <dbReference type="ARBA" id="ARBA00022989"/>
    </source>
</evidence>
<dbReference type="Gene3D" id="1.20.58.70">
    <property type="match status" value="1"/>
</dbReference>
<organism evidence="8">
    <name type="scientific">Spongospora subterranea</name>
    <dbReference type="NCBI Taxonomy" id="70186"/>
    <lineage>
        <taxon>Eukaryota</taxon>
        <taxon>Sar</taxon>
        <taxon>Rhizaria</taxon>
        <taxon>Endomyxa</taxon>
        <taxon>Phytomyxea</taxon>
        <taxon>Plasmodiophorida</taxon>
        <taxon>Plasmodiophoridae</taxon>
        <taxon>Spongospora</taxon>
    </lineage>
</organism>
<keyword evidence="3 6" id="KW-0812">Transmembrane</keyword>
<keyword evidence="5 6" id="KW-0472">Membrane</keyword>
<dbReference type="GO" id="GO:0000149">
    <property type="term" value="F:SNARE binding"/>
    <property type="evidence" value="ECO:0007669"/>
    <property type="project" value="TreeGrafter"/>
</dbReference>
<protein>
    <recommendedName>
        <fullName evidence="7">t-SNARE coiled-coil homology domain-containing protein</fullName>
    </recommendedName>
</protein>
<feature type="domain" description="T-SNARE coiled-coil homology" evidence="7">
    <location>
        <begin position="200"/>
        <end position="248"/>
    </location>
</feature>
<sequence length="295" mass="33191">MGYESREGSIKIMQNRLAELQRSAEPSAPDAIITMPSDDVTVSSLARYDNVRDGIDAIGNHTRRVAVLRNRLIGSVRDTEQKEIMADLDGVMLQVKREARTVKKTLDDMSKMSHVPGSTSGQMLENMLATHARLFQDAMRIYQEESGKFNDALKGKIVRQAKIVDPSISDEKIEELVESGDPSKLMRSEFEGDPAATQAMHEIEERHQNMLQIDKGVKDIQELFQDMAVLVNLQGETLNVIERNVQGTKGFAEQGEVLIVQAEVYQKKARRQQCIIALILCSLLAILILFFFRPF</sequence>
<evidence type="ECO:0000256" key="2">
    <source>
        <dbReference type="ARBA" id="ARBA00009063"/>
    </source>
</evidence>
<dbReference type="GO" id="GO:0005484">
    <property type="term" value="F:SNAP receptor activity"/>
    <property type="evidence" value="ECO:0007669"/>
    <property type="project" value="TreeGrafter"/>
</dbReference>
<dbReference type="GO" id="GO:0005886">
    <property type="term" value="C:plasma membrane"/>
    <property type="evidence" value="ECO:0007669"/>
    <property type="project" value="TreeGrafter"/>
</dbReference>
<evidence type="ECO:0000256" key="3">
    <source>
        <dbReference type="ARBA" id="ARBA00022692"/>
    </source>
</evidence>
<dbReference type="Pfam" id="PF00804">
    <property type="entry name" value="Syntaxin"/>
    <property type="match status" value="1"/>
</dbReference>
<dbReference type="PANTHER" id="PTHR19957:SF307">
    <property type="entry name" value="PROTEIN SSO1-RELATED"/>
    <property type="match status" value="1"/>
</dbReference>
<dbReference type="InterPro" id="IPR006011">
    <property type="entry name" value="Syntaxin_N"/>
</dbReference>
<comment type="subcellular location">
    <subcellularLocation>
        <location evidence="1">Membrane</location>
        <topology evidence="1">Single-pass type IV membrane protein</topology>
    </subcellularLocation>
</comment>
<dbReference type="GO" id="GO:0048278">
    <property type="term" value="P:vesicle docking"/>
    <property type="evidence" value="ECO:0007669"/>
    <property type="project" value="TreeGrafter"/>
</dbReference>
<dbReference type="CDD" id="cd15848">
    <property type="entry name" value="SNARE_syntaxin1-like"/>
    <property type="match status" value="1"/>
</dbReference>
<keyword evidence="4 6" id="KW-1133">Transmembrane helix</keyword>
<dbReference type="GO" id="GO:0006887">
    <property type="term" value="P:exocytosis"/>
    <property type="evidence" value="ECO:0007669"/>
    <property type="project" value="TreeGrafter"/>
</dbReference>
<feature type="transmembrane region" description="Helical" evidence="6">
    <location>
        <begin position="274"/>
        <end position="292"/>
    </location>
</feature>
<dbReference type="GO" id="GO:0006906">
    <property type="term" value="P:vesicle fusion"/>
    <property type="evidence" value="ECO:0007669"/>
    <property type="project" value="TreeGrafter"/>
</dbReference>
<dbReference type="GO" id="GO:0012505">
    <property type="term" value="C:endomembrane system"/>
    <property type="evidence" value="ECO:0007669"/>
    <property type="project" value="TreeGrafter"/>
</dbReference>